<organism evidence="4 5">
    <name type="scientific">Porites lobata</name>
    <dbReference type="NCBI Taxonomy" id="104759"/>
    <lineage>
        <taxon>Eukaryota</taxon>
        <taxon>Metazoa</taxon>
        <taxon>Cnidaria</taxon>
        <taxon>Anthozoa</taxon>
        <taxon>Hexacorallia</taxon>
        <taxon>Scleractinia</taxon>
        <taxon>Fungiina</taxon>
        <taxon>Poritidae</taxon>
        <taxon>Porites</taxon>
    </lineage>
</organism>
<feature type="region of interest" description="Disordered" evidence="1">
    <location>
        <begin position="49"/>
        <end position="68"/>
    </location>
</feature>
<dbReference type="PRINTS" id="PR00419">
    <property type="entry name" value="ADXRDTASE"/>
</dbReference>
<evidence type="ECO:0000259" key="3">
    <source>
        <dbReference type="PROSITE" id="PS50800"/>
    </source>
</evidence>
<dbReference type="PROSITE" id="PS50800">
    <property type="entry name" value="SAP"/>
    <property type="match status" value="1"/>
</dbReference>
<feature type="compositionally biased region" description="Acidic residues" evidence="1">
    <location>
        <begin position="593"/>
        <end position="602"/>
    </location>
</feature>
<keyword evidence="5" id="KW-1185">Reference proteome</keyword>
<dbReference type="Proteomes" id="UP001159405">
    <property type="component" value="Unassembled WGS sequence"/>
</dbReference>
<sequence>MEGTLRIDDRPGQSSKRGGLSIKYKVIAITVVVVLVVGTSLVLFFDPGRKNSSSKESSSSGNRKKRAFAKSADKTNQLSCDVAIIGGGVSGLYVAETLLRLHKETDVCLFERSDRVGGRIHDYTFQRMPGVPVSLGAWRVDETHSLVWKLLKRFGIPVSHLAKNLQNRFESRGIFATDRLNLKQRAFPALNQGRFQNSTFEQMIEYLFSHRREANNFVSSYDFFSEYLTPEGFQLFSHIAGWLPDYNNQPQPRSFLARMVNTANFKYNFWRPDSGLSEITRALKTSATNLGARIYKKEEIKVIEENREEQFKLNTTKYRVKANKLVVAIPPQPMKQLKGSVAEKIQKDSIFQSVGLTLSFKGFAVFEEAWWQDNSTESRYLADEQVMMSNSDCLGSIFPYNHVCYKPFSTPVLTLLIAGRHAQRSSWIINRLNAHADTRENAFPKFMHQVRHGISTTFELLPCQSRVARQTLSNLIVLPHQIKNFNSDVALLPSCRRYLQHLEFLALKADKRNLERNTIPEDICWESRNDVERLTNKQLRLYLRQEGLMVSGNKAQLVERILKHADGSVARTFDEDIEGDDENMPSSFHDDTSSDSEEESTEYEGGSSGDGYVERSFQVLFIDDADIPEVVKRGPKGEAVLQMSYSTALCATKWGELLKISKKTVEQQILRALRRLFPEVKIPKPLESVYMYWEEGAIHVQSAGTQFSSSQVRDWAKRPFAGKDLFIIGEAYHTLTGWIEGALLSAENALHEGWGIKYDSDLGQIRDPLTRQENPFGDNFELILY</sequence>
<dbReference type="InterPro" id="IPR036361">
    <property type="entry name" value="SAP_dom_sf"/>
</dbReference>
<name>A0ABN8N463_9CNID</name>
<dbReference type="PANTHER" id="PTHR10742:SF410">
    <property type="entry name" value="LYSINE-SPECIFIC HISTONE DEMETHYLASE 2"/>
    <property type="match status" value="1"/>
</dbReference>
<dbReference type="Gene3D" id="1.10.720.30">
    <property type="entry name" value="SAP domain"/>
    <property type="match status" value="1"/>
</dbReference>
<protein>
    <recommendedName>
        <fullName evidence="3">SAP domain-containing protein</fullName>
    </recommendedName>
</protein>
<dbReference type="InterPro" id="IPR036188">
    <property type="entry name" value="FAD/NAD-bd_sf"/>
</dbReference>
<dbReference type="SMART" id="SM00513">
    <property type="entry name" value="SAP"/>
    <property type="match status" value="1"/>
</dbReference>
<feature type="transmembrane region" description="Helical" evidence="2">
    <location>
        <begin position="26"/>
        <end position="45"/>
    </location>
</feature>
<dbReference type="Pfam" id="PF01593">
    <property type="entry name" value="Amino_oxidase"/>
    <property type="match status" value="2"/>
</dbReference>
<accession>A0ABN8N463</accession>
<dbReference type="EMBL" id="CALNXK010000009">
    <property type="protein sequence ID" value="CAH3041283.1"/>
    <property type="molecule type" value="Genomic_DNA"/>
</dbReference>
<feature type="compositionally biased region" description="Low complexity" evidence="1">
    <location>
        <begin position="50"/>
        <end position="61"/>
    </location>
</feature>
<gene>
    <name evidence="4" type="ORF">PLOB_00048165</name>
</gene>
<feature type="domain" description="SAP" evidence="3">
    <location>
        <begin position="531"/>
        <end position="565"/>
    </location>
</feature>
<dbReference type="InterPro" id="IPR003034">
    <property type="entry name" value="SAP_dom"/>
</dbReference>
<keyword evidence="2" id="KW-1133">Transmembrane helix</keyword>
<evidence type="ECO:0000256" key="1">
    <source>
        <dbReference type="SAM" id="MobiDB-lite"/>
    </source>
</evidence>
<dbReference type="Gene3D" id="3.50.50.60">
    <property type="entry name" value="FAD/NAD(P)-binding domain"/>
    <property type="match status" value="1"/>
</dbReference>
<keyword evidence="2" id="KW-0812">Transmembrane</keyword>
<dbReference type="InterPro" id="IPR050281">
    <property type="entry name" value="Flavin_monoamine_oxidase"/>
</dbReference>
<dbReference type="Pfam" id="PF02037">
    <property type="entry name" value="SAP"/>
    <property type="match status" value="1"/>
</dbReference>
<keyword evidence="2" id="KW-0472">Membrane</keyword>
<dbReference type="PANTHER" id="PTHR10742">
    <property type="entry name" value="FLAVIN MONOAMINE OXIDASE"/>
    <property type="match status" value="1"/>
</dbReference>
<reference evidence="4 5" key="1">
    <citation type="submission" date="2022-05" db="EMBL/GenBank/DDBJ databases">
        <authorList>
            <consortium name="Genoscope - CEA"/>
            <person name="William W."/>
        </authorList>
    </citation>
    <scope>NUCLEOTIDE SEQUENCE [LARGE SCALE GENOMIC DNA]</scope>
</reference>
<dbReference type="InterPro" id="IPR002937">
    <property type="entry name" value="Amino_oxidase"/>
</dbReference>
<feature type="region of interest" description="Disordered" evidence="1">
    <location>
        <begin position="576"/>
        <end position="611"/>
    </location>
</feature>
<evidence type="ECO:0000256" key="2">
    <source>
        <dbReference type="SAM" id="Phobius"/>
    </source>
</evidence>
<proteinExistence type="predicted"/>
<dbReference type="SUPFAM" id="SSF68906">
    <property type="entry name" value="SAP domain"/>
    <property type="match status" value="1"/>
</dbReference>
<evidence type="ECO:0000313" key="5">
    <source>
        <dbReference type="Proteomes" id="UP001159405"/>
    </source>
</evidence>
<comment type="caution">
    <text evidence="4">The sequence shown here is derived from an EMBL/GenBank/DDBJ whole genome shotgun (WGS) entry which is preliminary data.</text>
</comment>
<dbReference type="SUPFAM" id="SSF51905">
    <property type="entry name" value="FAD/NAD(P)-binding domain"/>
    <property type="match status" value="1"/>
</dbReference>
<evidence type="ECO:0000313" key="4">
    <source>
        <dbReference type="EMBL" id="CAH3041283.1"/>
    </source>
</evidence>